<dbReference type="EMBL" id="IACN01015129">
    <property type="protein sequence ID" value="LAB47089.1"/>
    <property type="molecule type" value="Transcribed_RNA"/>
</dbReference>
<organism evidence="1">
    <name type="scientific">Micrurus surinamensis</name>
    <name type="common">Surinam coral snake</name>
    <dbReference type="NCBI Taxonomy" id="129470"/>
    <lineage>
        <taxon>Eukaryota</taxon>
        <taxon>Metazoa</taxon>
        <taxon>Chordata</taxon>
        <taxon>Craniata</taxon>
        <taxon>Vertebrata</taxon>
        <taxon>Euteleostomi</taxon>
        <taxon>Lepidosauria</taxon>
        <taxon>Squamata</taxon>
        <taxon>Bifurcata</taxon>
        <taxon>Unidentata</taxon>
        <taxon>Episquamata</taxon>
        <taxon>Toxicofera</taxon>
        <taxon>Serpentes</taxon>
        <taxon>Colubroidea</taxon>
        <taxon>Elapidae</taxon>
        <taxon>Elapinae</taxon>
        <taxon>Micrurus</taxon>
    </lineage>
</organism>
<dbReference type="EMBL" id="IACN01015131">
    <property type="protein sequence ID" value="LAB47093.1"/>
    <property type="molecule type" value="Transcribed_RNA"/>
</dbReference>
<reference evidence="1" key="1">
    <citation type="submission" date="2017-07" db="EMBL/GenBank/DDBJ databases">
        <authorList>
            <person name="Mikheyev A."/>
            <person name="Grau M."/>
        </authorList>
    </citation>
    <scope>NUCLEOTIDE SEQUENCE</scope>
    <source>
        <tissue evidence="1">Venom_gland</tissue>
    </source>
</reference>
<protein>
    <submittedName>
        <fullName evidence="1">Uncharacterized protein</fullName>
    </submittedName>
</protein>
<name>A0A2D4NPW7_MICSU</name>
<evidence type="ECO:0000313" key="1">
    <source>
        <dbReference type="EMBL" id="LAB47089.1"/>
    </source>
</evidence>
<dbReference type="EMBL" id="IACN01015130">
    <property type="protein sequence ID" value="LAB47092.1"/>
    <property type="molecule type" value="Transcribed_RNA"/>
</dbReference>
<accession>A0A2D4NPW7</accession>
<proteinExistence type="predicted"/>
<dbReference type="AlphaFoldDB" id="A0A2D4NPW7"/>
<sequence length="116" mass="13596">MLLLNNRGTLKKIKKNLTLLLLERFLECIRNRTSVRLGKTVLRYHSSLPRRWLAPAWHLLKKCQECISRCASSLALGKRETGQRGKSLFIYLFWFLRPLRYGVPIQAGTLEDDRLK</sequence>
<reference evidence="1" key="2">
    <citation type="submission" date="2017-11" db="EMBL/GenBank/DDBJ databases">
        <title>Coralsnake Venomics: Analyses of Venom Gland Transcriptomes and Proteomes of Six Brazilian Taxa.</title>
        <authorList>
            <person name="Aird S.D."/>
            <person name="Jorge da Silva N."/>
            <person name="Qiu L."/>
            <person name="Villar-Briones A."/>
            <person name="Aparecida-Saddi V."/>
            <person name="Campos-Telles M.P."/>
            <person name="Grau M."/>
            <person name="Mikheyev A.S."/>
        </authorList>
    </citation>
    <scope>NUCLEOTIDE SEQUENCE</scope>
    <source>
        <tissue evidence="1">Venom_gland</tissue>
    </source>
</reference>